<evidence type="ECO:0000256" key="1">
    <source>
        <dbReference type="ARBA" id="ARBA00007553"/>
    </source>
</evidence>
<accession>A0ABQ2X0N2</accession>
<gene>
    <name evidence="5" type="ORF">GCM10010383_19010</name>
</gene>
<dbReference type="RefSeq" id="WP_190049711.1">
    <property type="nucleotide sequence ID" value="NZ_BMWC01000002.1"/>
</dbReference>
<evidence type="ECO:0000313" key="6">
    <source>
        <dbReference type="Proteomes" id="UP000617743"/>
    </source>
</evidence>
<feature type="domain" description="Peptidoglycan recognition protein family" evidence="4">
    <location>
        <begin position="174"/>
        <end position="322"/>
    </location>
</feature>
<dbReference type="CDD" id="cd06583">
    <property type="entry name" value="PGRP"/>
    <property type="match status" value="1"/>
</dbReference>
<dbReference type="InterPro" id="IPR015510">
    <property type="entry name" value="PGRP"/>
</dbReference>
<name>A0ABQ2X0N2_9ACTN</name>
<sequence length="388" mass="40670">MTRLLLRTAVATALALGALGPAGPALASSSDGVHTLRVPGGDPHERSLAPRTTEPFSMVGITWDDPDAALDGTAQVRTRSRASGEWSAWRALDTDVRTPETGPDRHRAGVRGGTQPLWTGPSDGVQVRVAGSRLPAGLRVDLVDPESGPDGVHTEVVEPDVVAPAAGAPAADRPAVTPRSAWGADESLVKDPPTYTTDTQAMFVHHTAGTNDYACEESASIVRGVFLYHVRSNGWNDIGYHFLVDKCGTVFEGRAGGIDKPVLGAHTYGFNTATSSISVLGDYTTATTSTAARESVAKVAAWKLGLYGLDPTGTTVLTAGADNGKYKLGQKVTLHRISGHRDGYPTACPGQHLYDDLPEIRALAGNAGKPTEPASEPSEPWTEGVLGR</sequence>
<comment type="similarity">
    <text evidence="1">Belongs to the N-acetylmuramoyl-L-alanine amidase 2 family.</text>
</comment>
<proteinExistence type="inferred from homology"/>
<feature type="signal peptide" evidence="3">
    <location>
        <begin position="1"/>
        <end position="27"/>
    </location>
</feature>
<dbReference type="InterPro" id="IPR006619">
    <property type="entry name" value="PGRP_domain_met/bac"/>
</dbReference>
<dbReference type="PANTHER" id="PTHR11022:SF41">
    <property type="entry name" value="PEPTIDOGLYCAN-RECOGNITION PROTEIN LC-RELATED"/>
    <property type="match status" value="1"/>
</dbReference>
<organism evidence="5 6">
    <name type="scientific">Streptomyces lomondensis</name>
    <dbReference type="NCBI Taxonomy" id="68229"/>
    <lineage>
        <taxon>Bacteria</taxon>
        <taxon>Bacillati</taxon>
        <taxon>Actinomycetota</taxon>
        <taxon>Actinomycetes</taxon>
        <taxon>Kitasatosporales</taxon>
        <taxon>Streptomycetaceae</taxon>
        <taxon>Streptomyces</taxon>
    </lineage>
</organism>
<feature type="region of interest" description="Disordered" evidence="2">
    <location>
        <begin position="20"/>
        <end position="55"/>
    </location>
</feature>
<reference evidence="6" key="1">
    <citation type="journal article" date="2019" name="Int. J. Syst. Evol. Microbiol.">
        <title>The Global Catalogue of Microorganisms (GCM) 10K type strain sequencing project: providing services to taxonomists for standard genome sequencing and annotation.</title>
        <authorList>
            <consortium name="The Broad Institute Genomics Platform"/>
            <consortium name="The Broad Institute Genome Sequencing Center for Infectious Disease"/>
            <person name="Wu L."/>
            <person name="Ma J."/>
        </authorList>
    </citation>
    <scope>NUCLEOTIDE SEQUENCE [LARGE SCALE GENOMIC DNA]</scope>
    <source>
        <strain evidence="6">JCM 4866</strain>
    </source>
</reference>
<feature type="chain" id="PRO_5046064612" description="Peptidoglycan recognition protein family domain-containing protein" evidence="3">
    <location>
        <begin position="28"/>
        <end position="388"/>
    </location>
</feature>
<feature type="region of interest" description="Disordered" evidence="2">
    <location>
        <begin position="166"/>
        <end position="193"/>
    </location>
</feature>
<protein>
    <recommendedName>
        <fullName evidence="4">Peptidoglycan recognition protein family domain-containing protein</fullName>
    </recommendedName>
</protein>
<dbReference type="SMART" id="SM00701">
    <property type="entry name" value="PGRP"/>
    <property type="match status" value="1"/>
</dbReference>
<dbReference type="Proteomes" id="UP000617743">
    <property type="component" value="Unassembled WGS sequence"/>
</dbReference>
<dbReference type="SUPFAM" id="SSF55846">
    <property type="entry name" value="N-acetylmuramoyl-L-alanine amidase-like"/>
    <property type="match status" value="1"/>
</dbReference>
<evidence type="ECO:0000313" key="5">
    <source>
        <dbReference type="EMBL" id="GGW89776.1"/>
    </source>
</evidence>
<feature type="region of interest" description="Disordered" evidence="2">
    <location>
        <begin position="365"/>
        <end position="388"/>
    </location>
</feature>
<dbReference type="InterPro" id="IPR002502">
    <property type="entry name" value="Amidase_domain"/>
</dbReference>
<feature type="compositionally biased region" description="Low complexity" evidence="2">
    <location>
        <begin position="166"/>
        <end position="176"/>
    </location>
</feature>
<feature type="compositionally biased region" description="Basic and acidic residues" evidence="2">
    <location>
        <begin position="92"/>
        <end position="107"/>
    </location>
</feature>
<keyword evidence="6" id="KW-1185">Reference proteome</keyword>
<dbReference type="Pfam" id="PF01510">
    <property type="entry name" value="Amidase_2"/>
    <property type="match status" value="1"/>
</dbReference>
<evidence type="ECO:0000259" key="4">
    <source>
        <dbReference type="SMART" id="SM00701"/>
    </source>
</evidence>
<feature type="region of interest" description="Disordered" evidence="2">
    <location>
        <begin position="90"/>
        <end position="123"/>
    </location>
</feature>
<comment type="caution">
    <text evidence="5">The sequence shown here is derived from an EMBL/GenBank/DDBJ whole genome shotgun (WGS) entry which is preliminary data.</text>
</comment>
<dbReference type="PANTHER" id="PTHR11022">
    <property type="entry name" value="PEPTIDOGLYCAN RECOGNITION PROTEIN"/>
    <property type="match status" value="1"/>
</dbReference>
<dbReference type="InterPro" id="IPR036505">
    <property type="entry name" value="Amidase/PGRP_sf"/>
</dbReference>
<keyword evidence="3" id="KW-0732">Signal</keyword>
<dbReference type="Gene3D" id="3.40.80.10">
    <property type="entry name" value="Peptidoglycan recognition protein-like"/>
    <property type="match status" value="1"/>
</dbReference>
<evidence type="ECO:0000256" key="3">
    <source>
        <dbReference type="SAM" id="SignalP"/>
    </source>
</evidence>
<dbReference type="EMBL" id="BMWC01000002">
    <property type="protein sequence ID" value="GGW89776.1"/>
    <property type="molecule type" value="Genomic_DNA"/>
</dbReference>
<evidence type="ECO:0000256" key="2">
    <source>
        <dbReference type="SAM" id="MobiDB-lite"/>
    </source>
</evidence>